<accession>A0AA88PHB1</accession>
<dbReference type="EMBL" id="JAUYZG010000014">
    <property type="protein sequence ID" value="KAK2889470.1"/>
    <property type="molecule type" value="Genomic_DNA"/>
</dbReference>
<keyword evidence="2" id="KW-1185">Reference proteome</keyword>
<comment type="caution">
    <text evidence="1">The sequence shown here is derived from an EMBL/GenBank/DDBJ whole genome shotgun (WGS) entry which is preliminary data.</text>
</comment>
<evidence type="ECO:0000313" key="1">
    <source>
        <dbReference type="EMBL" id="KAK2889470.1"/>
    </source>
</evidence>
<evidence type="ECO:0000313" key="2">
    <source>
        <dbReference type="Proteomes" id="UP001187343"/>
    </source>
</evidence>
<name>A0AA88PHB1_9TELE</name>
<proteinExistence type="predicted"/>
<sequence length="73" mass="8470">MKYGRQLHSSISHKKIQDLHAHFPTAACSERLKTFSCRVISQETSVQRRQLNVTSCCASWQDFPLFISSERAW</sequence>
<dbReference type="Proteomes" id="UP001187343">
    <property type="component" value="Unassembled WGS sequence"/>
</dbReference>
<reference evidence="1" key="1">
    <citation type="submission" date="2023-08" db="EMBL/GenBank/DDBJ databases">
        <title>Chromosome-level Genome Assembly of mud carp (Cirrhinus molitorella).</title>
        <authorList>
            <person name="Liu H."/>
        </authorList>
    </citation>
    <scope>NUCLEOTIDE SEQUENCE</scope>
    <source>
        <strain evidence="1">Prfri</strain>
        <tissue evidence="1">Muscle</tissue>
    </source>
</reference>
<organism evidence="1 2">
    <name type="scientific">Cirrhinus molitorella</name>
    <name type="common">mud carp</name>
    <dbReference type="NCBI Taxonomy" id="172907"/>
    <lineage>
        <taxon>Eukaryota</taxon>
        <taxon>Metazoa</taxon>
        <taxon>Chordata</taxon>
        <taxon>Craniata</taxon>
        <taxon>Vertebrata</taxon>
        <taxon>Euteleostomi</taxon>
        <taxon>Actinopterygii</taxon>
        <taxon>Neopterygii</taxon>
        <taxon>Teleostei</taxon>
        <taxon>Ostariophysi</taxon>
        <taxon>Cypriniformes</taxon>
        <taxon>Cyprinidae</taxon>
        <taxon>Labeoninae</taxon>
        <taxon>Labeonini</taxon>
        <taxon>Cirrhinus</taxon>
    </lineage>
</organism>
<protein>
    <submittedName>
        <fullName evidence="1">Uncharacterized protein</fullName>
    </submittedName>
</protein>
<gene>
    <name evidence="1" type="ORF">Q8A67_014845</name>
</gene>
<dbReference type="AlphaFoldDB" id="A0AA88PHB1"/>